<organism evidence="2">
    <name type="scientific">marine sediment metagenome</name>
    <dbReference type="NCBI Taxonomy" id="412755"/>
    <lineage>
        <taxon>unclassified sequences</taxon>
        <taxon>metagenomes</taxon>
        <taxon>ecological metagenomes</taxon>
    </lineage>
</organism>
<feature type="domain" description="C2H2-type" evidence="1">
    <location>
        <begin position="209"/>
        <end position="231"/>
    </location>
</feature>
<name>A0A0F9CY19_9ZZZZ</name>
<dbReference type="PROSITE" id="PS00028">
    <property type="entry name" value="ZINC_FINGER_C2H2_1"/>
    <property type="match status" value="1"/>
</dbReference>
<feature type="non-terminal residue" evidence="2">
    <location>
        <position position="238"/>
    </location>
</feature>
<gene>
    <name evidence="2" type="ORF">LCGC14_2346420</name>
</gene>
<sequence>MIKIPYKRKSGSFETAKRIGHVPIVENEFVKTELKSFHISHQEKINEIPEDLIYDVKDLIAKSNLPKYIFSFDGSTQEVEIDENFPSTRLGYLQIAAVLVLMEEMLEQEKQQFIDPSKLMDIIKKSIQPMVFPGSNIRKKNCRNIIDSWRYGIYEIFKSYVIEDIPVLEIYMKLLKYSVDRISGDKILLKKCSATNKCNKGILVPKEGCKCPGCNEDLYPTDALRVHEEVHDLQSNLA</sequence>
<evidence type="ECO:0000259" key="1">
    <source>
        <dbReference type="PROSITE" id="PS00028"/>
    </source>
</evidence>
<protein>
    <recommendedName>
        <fullName evidence="1">C2H2-type domain-containing protein</fullName>
    </recommendedName>
</protein>
<dbReference type="InterPro" id="IPR013087">
    <property type="entry name" value="Znf_C2H2_type"/>
</dbReference>
<comment type="caution">
    <text evidence="2">The sequence shown here is derived from an EMBL/GenBank/DDBJ whole genome shotgun (WGS) entry which is preliminary data.</text>
</comment>
<evidence type="ECO:0000313" key="2">
    <source>
        <dbReference type="EMBL" id="KKL46351.1"/>
    </source>
</evidence>
<dbReference type="AlphaFoldDB" id="A0A0F9CY19"/>
<proteinExistence type="predicted"/>
<reference evidence="2" key="1">
    <citation type="journal article" date="2015" name="Nature">
        <title>Complex archaea that bridge the gap between prokaryotes and eukaryotes.</title>
        <authorList>
            <person name="Spang A."/>
            <person name="Saw J.H."/>
            <person name="Jorgensen S.L."/>
            <person name="Zaremba-Niedzwiedzka K."/>
            <person name="Martijn J."/>
            <person name="Lind A.E."/>
            <person name="van Eijk R."/>
            <person name="Schleper C."/>
            <person name="Guy L."/>
            <person name="Ettema T.J."/>
        </authorList>
    </citation>
    <scope>NUCLEOTIDE SEQUENCE</scope>
</reference>
<dbReference type="EMBL" id="LAZR01034064">
    <property type="protein sequence ID" value="KKL46351.1"/>
    <property type="molecule type" value="Genomic_DNA"/>
</dbReference>
<accession>A0A0F9CY19</accession>